<dbReference type="Proteomes" id="UP000238825">
    <property type="component" value="Chromosome"/>
</dbReference>
<evidence type="ECO:0000313" key="5">
    <source>
        <dbReference type="Proteomes" id="UP000255295"/>
    </source>
</evidence>
<dbReference type="Proteomes" id="UP000255295">
    <property type="component" value="Unassembled WGS sequence"/>
</dbReference>
<reference evidence="2 4" key="1">
    <citation type="submission" date="2017-03" db="EMBL/GenBank/DDBJ databases">
        <title>The whole genome sequencing and assembly of Lysinibacillus sphaericus DSM 28T strain.</title>
        <authorList>
            <person name="Lee Y.-J."/>
            <person name="Yi H."/>
            <person name="Bahn Y.-S."/>
            <person name="Kim J.F."/>
            <person name="Lee D.-W."/>
        </authorList>
    </citation>
    <scope>NUCLEOTIDE SEQUENCE [LARGE SCALE GENOMIC DNA]</scope>
    <source>
        <strain evidence="2 4">DSM 28</strain>
    </source>
</reference>
<keyword evidence="1" id="KW-0812">Transmembrane</keyword>
<keyword evidence="1" id="KW-0472">Membrane</keyword>
<dbReference type="RefSeq" id="WP_024364938.1">
    <property type="nucleotide sequence ID" value="NZ_BJNS01000094.1"/>
</dbReference>
<gene>
    <name evidence="2" type="ORF">LS41612_04695</name>
    <name evidence="3" type="ORF">NCTC10338_03838</name>
</gene>
<reference evidence="3 5" key="2">
    <citation type="submission" date="2018-06" db="EMBL/GenBank/DDBJ databases">
        <authorList>
            <consortium name="Pathogen Informatics"/>
            <person name="Doyle S."/>
        </authorList>
    </citation>
    <scope>NUCLEOTIDE SEQUENCE [LARGE SCALE GENOMIC DNA]</scope>
    <source>
        <strain evidence="3 5">NCTC10338</strain>
    </source>
</reference>
<dbReference type="EMBL" id="UFSZ01000001">
    <property type="protein sequence ID" value="SUV18662.1"/>
    <property type="molecule type" value="Genomic_DNA"/>
</dbReference>
<dbReference type="AlphaFoldDB" id="A0A2S0JWV4"/>
<keyword evidence="1" id="KW-1133">Transmembrane helix</keyword>
<accession>A0A2S0JWV4</accession>
<evidence type="ECO:0000313" key="4">
    <source>
        <dbReference type="Proteomes" id="UP000238825"/>
    </source>
</evidence>
<evidence type="ECO:0000313" key="3">
    <source>
        <dbReference type="EMBL" id="SUV18662.1"/>
    </source>
</evidence>
<evidence type="ECO:0000313" key="2">
    <source>
        <dbReference type="EMBL" id="AVK95622.1"/>
    </source>
</evidence>
<organism evidence="2 4">
    <name type="scientific">Lysinibacillus sphaericus</name>
    <name type="common">Bacillus sphaericus</name>
    <dbReference type="NCBI Taxonomy" id="1421"/>
    <lineage>
        <taxon>Bacteria</taxon>
        <taxon>Bacillati</taxon>
        <taxon>Bacillota</taxon>
        <taxon>Bacilli</taxon>
        <taxon>Bacillales</taxon>
        <taxon>Bacillaceae</taxon>
        <taxon>Lysinibacillus</taxon>
    </lineage>
</organism>
<protein>
    <submittedName>
        <fullName evidence="2">Uncharacterized protein</fullName>
    </submittedName>
</protein>
<sequence>MRKGSVVMELTAIVGVLSALFGMLFTYLAFLKNRDKDVQQSAAESAVISTKLDSINNGVENIRVDMKVEQKARMDLSERVTRVEESSKQAHKRIDELGDKVYEN</sequence>
<feature type="transmembrane region" description="Helical" evidence="1">
    <location>
        <begin position="12"/>
        <end position="31"/>
    </location>
</feature>
<proteinExistence type="predicted"/>
<name>A0A2S0JWV4_LYSSH</name>
<dbReference type="GeneID" id="48275487"/>
<evidence type="ECO:0000256" key="1">
    <source>
        <dbReference type="SAM" id="Phobius"/>
    </source>
</evidence>
<dbReference type="EMBL" id="CP019980">
    <property type="protein sequence ID" value="AVK95622.1"/>
    <property type="molecule type" value="Genomic_DNA"/>
</dbReference>